<accession>A0A498P3X8</accession>
<organism evidence="1 2">
    <name type="scientific">Labeo rohita</name>
    <name type="common">Indian major carp</name>
    <name type="synonym">Cyprinus rohita</name>
    <dbReference type="NCBI Taxonomy" id="84645"/>
    <lineage>
        <taxon>Eukaryota</taxon>
        <taxon>Metazoa</taxon>
        <taxon>Chordata</taxon>
        <taxon>Craniata</taxon>
        <taxon>Vertebrata</taxon>
        <taxon>Euteleostomi</taxon>
        <taxon>Actinopterygii</taxon>
        <taxon>Neopterygii</taxon>
        <taxon>Teleostei</taxon>
        <taxon>Ostariophysi</taxon>
        <taxon>Cypriniformes</taxon>
        <taxon>Cyprinidae</taxon>
        <taxon>Labeoninae</taxon>
        <taxon>Labeonini</taxon>
        <taxon>Labeo</taxon>
    </lineage>
</organism>
<proteinExistence type="predicted"/>
<protein>
    <submittedName>
        <fullName evidence="1">Uncharacterized protein</fullName>
    </submittedName>
</protein>
<dbReference type="Proteomes" id="UP000290572">
    <property type="component" value="Unassembled WGS sequence"/>
</dbReference>
<sequence>MRLRPQYKTRGVDTPENDCENLIPSGARRLDGGARTETANATFAFKKVTFAMLVWRRRHERRDSAGGSFGVHVVALVLMRLRYGACVLCEGFGLAAVIRELCFNNELLDADWKISAMLSACRPGGCVFLTGPISLSPSHSGRVTDRLREIWISHDSAAKFS</sequence>
<comment type="caution">
    <text evidence="1">The sequence shown here is derived from an EMBL/GenBank/DDBJ whole genome shotgun (WGS) entry which is preliminary data.</text>
</comment>
<keyword evidence="2" id="KW-1185">Reference proteome</keyword>
<gene>
    <name evidence="1" type="ORF">ROHU_000243</name>
</gene>
<name>A0A498P3X8_LABRO</name>
<reference evidence="1 2" key="1">
    <citation type="submission" date="2018-03" db="EMBL/GenBank/DDBJ databases">
        <title>Draft genome sequence of Rohu Carp (Labeo rohita).</title>
        <authorList>
            <person name="Das P."/>
            <person name="Kushwaha B."/>
            <person name="Joshi C.G."/>
            <person name="Kumar D."/>
            <person name="Nagpure N.S."/>
            <person name="Sahoo L."/>
            <person name="Das S.P."/>
            <person name="Bit A."/>
            <person name="Patnaik S."/>
            <person name="Meher P.K."/>
            <person name="Jayasankar P."/>
            <person name="Koringa P.G."/>
            <person name="Patel N.V."/>
            <person name="Hinsu A.T."/>
            <person name="Kumar R."/>
            <person name="Pandey M."/>
            <person name="Agarwal S."/>
            <person name="Srivastava S."/>
            <person name="Singh M."/>
            <person name="Iquebal M.A."/>
            <person name="Jaiswal S."/>
            <person name="Angadi U.B."/>
            <person name="Kumar N."/>
            <person name="Raza M."/>
            <person name="Shah T.M."/>
            <person name="Rai A."/>
            <person name="Jena J.K."/>
        </authorList>
    </citation>
    <scope>NUCLEOTIDE SEQUENCE [LARGE SCALE GENOMIC DNA]</scope>
    <source>
        <strain evidence="1">DASCIFA01</strain>
        <tissue evidence="1">Testis</tissue>
    </source>
</reference>
<dbReference type="EMBL" id="QBIY01001651">
    <property type="protein sequence ID" value="RXN39370.1"/>
    <property type="molecule type" value="Genomic_DNA"/>
</dbReference>
<evidence type="ECO:0000313" key="1">
    <source>
        <dbReference type="EMBL" id="RXN39370.1"/>
    </source>
</evidence>
<dbReference type="AlphaFoldDB" id="A0A498P3X8"/>
<evidence type="ECO:0000313" key="2">
    <source>
        <dbReference type="Proteomes" id="UP000290572"/>
    </source>
</evidence>